<evidence type="ECO:0000313" key="2">
    <source>
        <dbReference type="Proteomes" id="UP000262954"/>
    </source>
</evidence>
<dbReference type="EMBL" id="DNWC01000005">
    <property type="protein sequence ID" value="HBJ07393.1"/>
    <property type="molecule type" value="Genomic_DNA"/>
</dbReference>
<evidence type="ECO:0000313" key="1">
    <source>
        <dbReference type="EMBL" id="HBJ07393.1"/>
    </source>
</evidence>
<accession>A0A354LYQ4</accession>
<sequence length="156" mass="17727">MKKTILISVLLCGISCSSRHISTVPGGKNDKIEYMKISALPDTIRFSNNFRMLWDDLLKETNGCLPKKNYTPSEQLREKYNLESSDGKCYIKGYLHTRPDFDKNKAENQGISIVSYTDTLKSFSCLISQLPELITLPDISAIELSKSINLRLPKKY</sequence>
<proteinExistence type="predicted"/>
<comment type="caution">
    <text evidence="1">The sequence shown here is derived from an EMBL/GenBank/DDBJ whole genome shotgun (WGS) entry which is preliminary data.</text>
</comment>
<protein>
    <submittedName>
        <fullName evidence="1">Uncharacterized protein</fullName>
    </submittedName>
</protein>
<organism evidence="1 2">
    <name type="scientific">Coprobacter fastidiosus</name>
    <dbReference type="NCBI Taxonomy" id="1099853"/>
    <lineage>
        <taxon>Bacteria</taxon>
        <taxon>Pseudomonadati</taxon>
        <taxon>Bacteroidota</taxon>
        <taxon>Bacteroidia</taxon>
        <taxon>Bacteroidales</taxon>
        <taxon>Barnesiellaceae</taxon>
        <taxon>Coprobacter</taxon>
    </lineage>
</organism>
<dbReference type="AlphaFoldDB" id="A0A354LYQ4"/>
<reference evidence="1 2" key="1">
    <citation type="journal article" date="2018" name="Nat. Biotechnol.">
        <title>A standardized bacterial taxonomy based on genome phylogeny substantially revises the tree of life.</title>
        <authorList>
            <person name="Parks D.H."/>
            <person name="Chuvochina M."/>
            <person name="Waite D.W."/>
            <person name="Rinke C."/>
            <person name="Skarshewski A."/>
            <person name="Chaumeil P.A."/>
            <person name="Hugenholtz P."/>
        </authorList>
    </citation>
    <scope>NUCLEOTIDE SEQUENCE [LARGE SCALE GENOMIC DNA]</scope>
    <source>
        <strain evidence="1">UBA11482</strain>
    </source>
</reference>
<gene>
    <name evidence="1" type="ORF">DDY73_00155</name>
</gene>
<name>A0A354LYQ4_9BACT</name>
<dbReference type="Proteomes" id="UP000262954">
    <property type="component" value="Unassembled WGS sequence"/>
</dbReference>